<reference evidence="12" key="1">
    <citation type="submission" date="2017-03" db="EMBL/GenBank/DDBJ databases">
        <authorList>
            <person name="Sharma R."/>
            <person name="Thines M."/>
        </authorList>
    </citation>
    <scope>NUCLEOTIDE SEQUENCE [LARGE SCALE GENOMIC DNA]</scope>
</reference>
<keyword evidence="12" id="KW-1185">Reference proteome</keyword>
<evidence type="ECO:0000256" key="7">
    <source>
        <dbReference type="ARBA" id="ARBA00022801"/>
    </source>
</evidence>
<sequence length="650" mass="74334">MPFGLTNAPAMFQAFIDKALGEFLDITCVVYLDNILIFSKNKSDHEEHVRQVLAALQHYDLHLKISKCSFNTTELDFLGFRINTEGIFMDPERIRAVKEWLPPQDVHQLQVFLGFANFFRRFIKNYLRIAAPLLNLLKMGKNKKEIGVKVRQTNVVPPPFPLSKIALEAFKALKEAFTSAPLLRYFDKNKPMRVETDASAFAIGGILTQQFEIDGHLHWLPFAYYSKKLLDMETRYRTGEQELFATVETMHHWRHYCRGARHPIVVLTDHANLVWFMTTPNLTRRQLKWAEKLAEYKFNKAKTKLNDMNKPLPDFFWMSIFLHGLGNGYTSFVTQMLNLNLNQKDTEGKVKDPELDEVINQLIQQELRSAVINTKDAVKGMKMDNKRLNTGGSKSDKKKEKGDTKGNGCYTCGYINHQQPTCWFAHPELGTEEWREKNRERIKELKKNPKNPKANSAKKSNMESKDEKKNRSMFVRARSVKLVNAKDPEWYLDSAASANMMYDLTAFATPFSQSNEDIYLADGSKIRASGHGTITLHVQINGVDQKVDIKDVYYCPELESNLLSLGSFEAKGYSFLGKNGYLRVLDDCEVALEGARSGNLYCVMLSNVPATRYCYEWLISEGLHRGTGEREVTQPIGRAKGNTGARASER</sequence>
<accession>A0A1W5DD90</accession>
<dbReference type="InterPro" id="IPR043502">
    <property type="entry name" value="DNA/RNA_pol_sf"/>
</dbReference>
<dbReference type="Pfam" id="PF00078">
    <property type="entry name" value="RVT_1"/>
    <property type="match status" value="1"/>
</dbReference>
<evidence type="ECO:0000256" key="5">
    <source>
        <dbReference type="ARBA" id="ARBA00022750"/>
    </source>
</evidence>
<dbReference type="Proteomes" id="UP000192927">
    <property type="component" value="Unassembled WGS sequence"/>
</dbReference>
<evidence type="ECO:0000256" key="3">
    <source>
        <dbReference type="ARBA" id="ARBA00022695"/>
    </source>
</evidence>
<keyword evidence="7" id="KW-0378">Hydrolase</keyword>
<dbReference type="InterPro" id="IPR041373">
    <property type="entry name" value="RT_RNaseH"/>
</dbReference>
<dbReference type="FunFam" id="3.30.70.270:FF:000020">
    <property type="entry name" value="Transposon Tf2-6 polyprotein-like Protein"/>
    <property type="match status" value="1"/>
</dbReference>
<dbReference type="CDD" id="cd01647">
    <property type="entry name" value="RT_LTR"/>
    <property type="match status" value="1"/>
</dbReference>
<dbReference type="PANTHER" id="PTHR33064:SF37">
    <property type="entry name" value="RIBONUCLEASE H"/>
    <property type="match status" value="1"/>
</dbReference>
<feature type="region of interest" description="Disordered" evidence="9">
    <location>
        <begin position="383"/>
        <end position="404"/>
    </location>
</feature>
<keyword evidence="1" id="KW-0645">Protease</keyword>
<dbReference type="InterPro" id="IPR043128">
    <property type="entry name" value="Rev_trsase/Diguanyl_cyclase"/>
</dbReference>
<feature type="compositionally biased region" description="Basic and acidic residues" evidence="9">
    <location>
        <begin position="435"/>
        <end position="447"/>
    </location>
</feature>
<dbReference type="InterPro" id="IPR000477">
    <property type="entry name" value="RT_dom"/>
</dbReference>
<protein>
    <submittedName>
        <fullName evidence="11">Gag polymerase env</fullName>
    </submittedName>
</protein>
<dbReference type="GO" id="GO:0003964">
    <property type="term" value="F:RNA-directed DNA polymerase activity"/>
    <property type="evidence" value="ECO:0007669"/>
    <property type="project" value="UniProtKB-KW"/>
</dbReference>
<evidence type="ECO:0000256" key="2">
    <source>
        <dbReference type="ARBA" id="ARBA00022679"/>
    </source>
</evidence>
<dbReference type="Gene3D" id="3.30.70.270">
    <property type="match status" value="2"/>
</dbReference>
<evidence type="ECO:0000256" key="8">
    <source>
        <dbReference type="ARBA" id="ARBA00022918"/>
    </source>
</evidence>
<evidence type="ECO:0000256" key="6">
    <source>
        <dbReference type="ARBA" id="ARBA00022759"/>
    </source>
</evidence>
<dbReference type="GO" id="GO:0004190">
    <property type="term" value="F:aspartic-type endopeptidase activity"/>
    <property type="evidence" value="ECO:0007669"/>
    <property type="project" value="UniProtKB-KW"/>
</dbReference>
<evidence type="ECO:0000313" key="11">
    <source>
        <dbReference type="EMBL" id="SLM41056.1"/>
    </source>
</evidence>
<feature type="region of interest" description="Disordered" evidence="9">
    <location>
        <begin position="630"/>
        <end position="650"/>
    </location>
</feature>
<dbReference type="FunFam" id="3.30.70.270:FF:000003">
    <property type="entry name" value="Transposon Ty3-G Gag-Pol polyprotein"/>
    <property type="match status" value="1"/>
</dbReference>
<evidence type="ECO:0000256" key="1">
    <source>
        <dbReference type="ARBA" id="ARBA00022670"/>
    </source>
</evidence>
<feature type="compositionally biased region" description="Basic and acidic residues" evidence="9">
    <location>
        <begin position="460"/>
        <end position="470"/>
    </location>
</feature>
<dbReference type="InterPro" id="IPR054722">
    <property type="entry name" value="PolX-like_BBD"/>
</dbReference>
<keyword evidence="4" id="KW-0540">Nuclease</keyword>
<dbReference type="GO" id="GO:0006508">
    <property type="term" value="P:proteolysis"/>
    <property type="evidence" value="ECO:0007669"/>
    <property type="project" value="UniProtKB-KW"/>
</dbReference>
<feature type="domain" description="Reverse transcriptase" evidence="10">
    <location>
        <begin position="1"/>
        <end position="82"/>
    </location>
</feature>
<keyword evidence="8" id="KW-0695">RNA-directed DNA polymerase</keyword>
<dbReference type="EMBL" id="FWEW01003766">
    <property type="protein sequence ID" value="SLM41056.1"/>
    <property type="molecule type" value="Genomic_DNA"/>
</dbReference>
<keyword evidence="3" id="KW-0548">Nucleotidyltransferase</keyword>
<organism evidence="11 12">
    <name type="scientific">Lasallia pustulata</name>
    <dbReference type="NCBI Taxonomy" id="136370"/>
    <lineage>
        <taxon>Eukaryota</taxon>
        <taxon>Fungi</taxon>
        <taxon>Dikarya</taxon>
        <taxon>Ascomycota</taxon>
        <taxon>Pezizomycotina</taxon>
        <taxon>Lecanoromycetes</taxon>
        <taxon>OSLEUM clade</taxon>
        <taxon>Umbilicariomycetidae</taxon>
        <taxon>Umbilicariales</taxon>
        <taxon>Umbilicariaceae</taxon>
        <taxon>Lasallia</taxon>
    </lineage>
</organism>
<proteinExistence type="predicted"/>
<dbReference type="CDD" id="cd09274">
    <property type="entry name" value="RNase_HI_RT_Ty3"/>
    <property type="match status" value="1"/>
</dbReference>
<evidence type="ECO:0000259" key="10">
    <source>
        <dbReference type="PROSITE" id="PS50878"/>
    </source>
</evidence>
<evidence type="ECO:0000256" key="4">
    <source>
        <dbReference type="ARBA" id="ARBA00022722"/>
    </source>
</evidence>
<feature type="compositionally biased region" description="Basic and acidic residues" evidence="9">
    <location>
        <begin position="394"/>
        <end position="404"/>
    </location>
</feature>
<name>A0A1W5DD90_9LECA</name>
<feature type="region of interest" description="Disordered" evidence="9">
    <location>
        <begin position="435"/>
        <end position="471"/>
    </location>
</feature>
<keyword evidence="2" id="KW-0808">Transferase</keyword>
<dbReference type="Pfam" id="PF22936">
    <property type="entry name" value="Pol_BBD"/>
    <property type="match status" value="1"/>
</dbReference>
<dbReference type="PROSITE" id="PS50878">
    <property type="entry name" value="RT_POL"/>
    <property type="match status" value="1"/>
</dbReference>
<dbReference type="InterPro" id="IPR051320">
    <property type="entry name" value="Viral_Replic_Matur_Polypro"/>
</dbReference>
<dbReference type="PANTHER" id="PTHR33064">
    <property type="entry name" value="POL PROTEIN"/>
    <property type="match status" value="1"/>
</dbReference>
<dbReference type="SUPFAM" id="SSF56672">
    <property type="entry name" value="DNA/RNA polymerases"/>
    <property type="match status" value="1"/>
</dbReference>
<evidence type="ECO:0000313" key="12">
    <source>
        <dbReference type="Proteomes" id="UP000192927"/>
    </source>
</evidence>
<dbReference type="AlphaFoldDB" id="A0A1W5DD90"/>
<keyword evidence="6" id="KW-0255">Endonuclease</keyword>
<dbReference type="GO" id="GO:0004519">
    <property type="term" value="F:endonuclease activity"/>
    <property type="evidence" value="ECO:0007669"/>
    <property type="project" value="UniProtKB-KW"/>
</dbReference>
<dbReference type="Pfam" id="PF17917">
    <property type="entry name" value="RT_RNaseH"/>
    <property type="match status" value="1"/>
</dbReference>
<evidence type="ECO:0000256" key="9">
    <source>
        <dbReference type="SAM" id="MobiDB-lite"/>
    </source>
</evidence>
<keyword evidence="5" id="KW-0064">Aspartyl protease</keyword>